<dbReference type="SUPFAM" id="SSF49299">
    <property type="entry name" value="PKD domain"/>
    <property type="match status" value="4"/>
</dbReference>
<accession>A0A929KRN5</accession>
<dbReference type="Pfam" id="PF19406">
    <property type="entry name" value="PKD_5"/>
    <property type="match status" value="2"/>
</dbReference>
<dbReference type="Pfam" id="PF18911">
    <property type="entry name" value="PKD_4"/>
    <property type="match status" value="2"/>
</dbReference>
<feature type="domain" description="PKD" evidence="1">
    <location>
        <begin position="1741"/>
        <end position="1796"/>
    </location>
</feature>
<reference evidence="2" key="1">
    <citation type="submission" date="2020-10" db="EMBL/GenBank/DDBJ databases">
        <title>Mucilaginibacter mali sp. nov., isolated from rhizosphere soil of apple orchard.</title>
        <authorList>
            <person name="Lee J.-S."/>
            <person name="Kim H.S."/>
            <person name="Kim J.-S."/>
        </authorList>
    </citation>
    <scope>NUCLEOTIDE SEQUENCE</scope>
    <source>
        <strain evidence="2">KCTC 22746</strain>
    </source>
</reference>
<sequence>MKKIYPGIFLLIVLCLVTFGQRAFSQTIAVTNFDNSIVYSPGSSIGVPVRITNTGGNFIAQDNTFSLFLSNAAGVYPATPIATVPAFYITYINAVIPLSTLPGAGYKVKITSSSNPGAIIGESAPFAVAGGAAIKAGIEPTNSLPVIDDAVYGSCTSSQDNFRFDFRSTSTAGTTGAVTVVDETGATANVGIASLTGSFSTTTKTNFTAIVRAGNGLVSGTRAYTILNSTVNNNIGSAGPTATCLPSQGATAILSYKVDVSILKTNYPGNRYLVTWGDGTAGTLYNISELEASGGIIAHTFTRSSCGNLPAPGQNNKFEIKIQPTSPFCNNVGTPALTYATVSLAPINRITPPGPVTCTGAVSFTNTSYPGEDPNSIAGNCQDFAGARYAWSVDGTVRALNVARGTIFTANLTPGNHVIKLALLNNPNPICPVEDATYTICVQDPPKPDFTLSAPQVCASPGVTITNTSITDNLCSAPVFNWTVTAPAGAVPVTTSGGTTLQSAEPKFVFVTAGRYTLTLTMPDACGRTYTKTLPVIIDANPTVALSANVAFCGPQVLTFGNTAGSSTRVTYSGSGDPAAATYQWTVTPPAGAGAPTFINGTNANSQYPQISFPGFGNYTVTVRHTNSCGSPTASQVINIQQAPAVSAGADATVCASAGSFVLAGSISDMASVVSYQWSTNGDGTFVNGNSSLTPTYNLGTNDKRGGPVRLTLTVRTNLIGACSTIIQAMTLNVTPTPVVTSAATLALCSGNTLNYNITAIDPASTFVWTATGTTNITGFAGGGTGNSINDLLTNSDPINTGTVTYTITPTANGCPGKPFTLTVTVDPKPVLTLSNLGICSGRPAGITLNPAMRYSWTSAVISGTVSGNGGQFPAINTAGINDILTNTGTTQAVVRYTVTPISASGCPGDPATVDVTVEPQPTQPVFSQPTVAVCDVTSYQLNGTNPIVGAGRWTETSGKTVTFSDATNAASTVSGLVAGTIYQFTWTISTACSSNDASFQLTNNLPSVGGTASSANTTICYNSNGTITLSGHVGSVMAWQQSTDNGVTWQTIAGNNTNPSYAYNSLTQTTAFRAVVQNGSCAIANSAQVVITVNPPTVVPNAGADQTLCNQNTVTLQGNSPGASTGMWTQKAGPTAGVTITDPTSPNTTVTGLTGGQTYTFTWTIMGQPPCGNLFDDVVITNQSLMTNTISYTGNTTICAGTSVTIGGSTPSGGTPPYTYIWESSVNGGTSWVTINGQTGQNITVMPLQNTEYRRTVFSNLNTCSVVSNSITINTQVALANNSISTTVNPVCYNTTAALITGSTPTGGDGIYFYTWQQSTDGVNFTTIANATGKDYQPGVLTANVVYRRSVRTTLCSGALASTSAPLTINVTLPLVANFTATKQADCAPFNISSLIVKATPDNNAQTYTWFANNVQIGTGLLFPGYTITGQGQTVNIKLVITSTLGCPDASFSLDFSTTIQSTAAFTIDKTTGCGPLAVNFTNTSTPIAGGSFTWDFGDGSPVYNGPTPPAHTFQPDPNGRDITYTIKLIANGCSPTTDSKIVTVYPAKPAPIIDPGPLTGCAPYAITVKNLTLGTNTRYDYYLFDENNVLAERITRTDKSDVTFNAIAATSVQKRYTVYMEAAGLCGATNRSIVYPITITPSGIQAKMTVTPTTPGGLVAGCAPFEVNFHNLSTGGRQYVYNIYDANHKLIEPILNNGLDPQPKTFLTPGTYYVSIGVFSNCSTGIESAKTQIIVYPLSAPNFTADVTTGCTELTVKFTNTTPALANSSISYVWDFGDGSPLSTAVNPTHTYAARTAPYNVKLTARSSFGCMQTETKVEMIKVNLPPQSDFTASQGLVTEIPNYTFNFQDKSKLAPVSWFWEFGDKTTSTLQNPSHTYADTGRYVVKLTTYSQFGCTDGKTYTVQVKGVPGQLFVPNAFMPSSLSQELRKFTVKGSGLKTFAMRIFNIWGQMVFETTKLNEKGEPIEFWDGTFKGADAQQGAYAWEISATFINGTDWKGMVFRNGSPKRAGTLNLIR</sequence>
<evidence type="ECO:0000313" key="2">
    <source>
        <dbReference type="EMBL" id="MBE9660266.1"/>
    </source>
</evidence>
<dbReference type="EMBL" id="JADFFL010000001">
    <property type="protein sequence ID" value="MBE9660266.1"/>
    <property type="molecule type" value="Genomic_DNA"/>
</dbReference>
<dbReference type="InterPro" id="IPR013783">
    <property type="entry name" value="Ig-like_fold"/>
</dbReference>
<evidence type="ECO:0000259" key="1">
    <source>
        <dbReference type="PROSITE" id="PS50093"/>
    </source>
</evidence>
<dbReference type="Gene3D" id="2.60.40.10">
    <property type="entry name" value="Immunoglobulins"/>
    <property type="match status" value="7"/>
</dbReference>
<feature type="domain" description="PKD" evidence="1">
    <location>
        <begin position="1847"/>
        <end position="1908"/>
    </location>
</feature>
<dbReference type="InterPro" id="IPR000601">
    <property type="entry name" value="PKD_dom"/>
</dbReference>
<name>A0A929KRN5_9SPHI</name>
<evidence type="ECO:0000313" key="3">
    <source>
        <dbReference type="Proteomes" id="UP000622475"/>
    </source>
</evidence>
<dbReference type="InterPro" id="IPR035986">
    <property type="entry name" value="PKD_dom_sf"/>
</dbReference>
<gene>
    <name evidence="2" type="ORF">IRJ16_00070</name>
</gene>
<comment type="caution">
    <text evidence="2">The sequence shown here is derived from an EMBL/GenBank/DDBJ whole genome shotgun (WGS) entry which is preliminary data.</text>
</comment>
<protein>
    <submittedName>
        <fullName evidence="2">PKD domain-containing protein</fullName>
    </submittedName>
</protein>
<feature type="domain" description="PKD" evidence="1">
    <location>
        <begin position="1463"/>
        <end position="1515"/>
    </location>
</feature>
<dbReference type="InterPro" id="IPR045828">
    <property type="entry name" value="PKD_Bacteroidetes"/>
</dbReference>
<dbReference type="InterPro" id="IPR022409">
    <property type="entry name" value="PKD/Chitinase_dom"/>
</dbReference>
<dbReference type="Proteomes" id="UP000622475">
    <property type="component" value="Unassembled WGS sequence"/>
</dbReference>
<organism evidence="2 3">
    <name type="scientific">Mucilaginibacter myungsuensis</name>
    <dbReference type="NCBI Taxonomy" id="649104"/>
    <lineage>
        <taxon>Bacteria</taxon>
        <taxon>Pseudomonadati</taxon>
        <taxon>Bacteroidota</taxon>
        <taxon>Sphingobacteriia</taxon>
        <taxon>Sphingobacteriales</taxon>
        <taxon>Sphingobacteriaceae</taxon>
        <taxon>Mucilaginibacter</taxon>
    </lineage>
</organism>
<keyword evidence="3" id="KW-1185">Reference proteome</keyword>
<dbReference type="PROSITE" id="PS50093">
    <property type="entry name" value="PKD"/>
    <property type="match status" value="3"/>
</dbReference>
<dbReference type="RefSeq" id="WP_194109474.1">
    <property type="nucleotide sequence ID" value="NZ_JADFFL010000001.1"/>
</dbReference>
<proteinExistence type="predicted"/>
<dbReference type="SMART" id="SM00089">
    <property type="entry name" value="PKD"/>
    <property type="match status" value="6"/>
</dbReference>
<dbReference type="CDD" id="cd00146">
    <property type="entry name" value="PKD"/>
    <property type="match status" value="2"/>
</dbReference>